<dbReference type="PANTHER" id="PTHR43266:SF2">
    <property type="entry name" value="MAJOR FACILITATOR SUPERFAMILY (MFS) PROFILE DOMAIN-CONTAINING PROTEIN"/>
    <property type="match status" value="1"/>
</dbReference>
<evidence type="ECO:0000256" key="3">
    <source>
        <dbReference type="ARBA" id="ARBA00022475"/>
    </source>
</evidence>
<feature type="transmembrane region" description="Helical" evidence="7">
    <location>
        <begin position="320"/>
        <end position="343"/>
    </location>
</feature>
<feature type="transmembrane region" description="Helical" evidence="7">
    <location>
        <begin position="177"/>
        <end position="202"/>
    </location>
</feature>
<dbReference type="EMBL" id="JBHSOW010000008">
    <property type="protein sequence ID" value="MFC5647933.1"/>
    <property type="molecule type" value="Genomic_DNA"/>
</dbReference>
<evidence type="ECO:0000313" key="9">
    <source>
        <dbReference type="Proteomes" id="UP001596047"/>
    </source>
</evidence>
<organism evidence="8 9">
    <name type="scientific">Paenibacillus solisilvae</name>
    <dbReference type="NCBI Taxonomy" id="2486751"/>
    <lineage>
        <taxon>Bacteria</taxon>
        <taxon>Bacillati</taxon>
        <taxon>Bacillota</taxon>
        <taxon>Bacilli</taxon>
        <taxon>Bacillales</taxon>
        <taxon>Paenibacillaceae</taxon>
        <taxon>Paenibacillus</taxon>
    </lineage>
</organism>
<feature type="transmembrane region" description="Helical" evidence="7">
    <location>
        <begin position="293"/>
        <end position="314"/>
    </location>
</feature>
<keyword evidence="6 7" id="KW-0472">Membrane</keyword>
<dbReference type="PANTHER" id="PTHR43266">
    <property type="entry name" value="MACROLIDE-EFFLUX PROTEIN"/>
    <property type="match status" value="1"/>
</dbReference>
<dbReference type="SUPFAM" id="SSF103473">
    <property type="entry name" value="MFS general substrate transporter"/>
    <property type="match status" value="1"/>
</dbReference>
<evidence type="ECO:0000256" key="2">
    <source>
        <dbReference type="ARBA" id="ARBA00022448"/>
    </source>
</evidence>
<evidence type="ECO:0000256" key="6">
    <source>
        <dbReference type="ARBA" id="ARBA00023136"/>
    </source>
</evidence>
<evidence type="ECO:0000256" key="1">
    <source>
        <dbReference type="ARBA" id="ARBA00004651"/>
    </source>
</evidence>
<keyword evidence="9" id="KW-1185">Reference proteome</keyword>
<feature type="transmembrane region" description="Helical" evidence="7">
    <location>
        <begin position="97"/>
        <end position="120"/>
    </location>
</feature>
<feature type="transmembrane region" description="Helical" evidence="7">
    <location>
        <begin position="223"/>
        <end position="242"/>
    </location>
</feature>
<dbReference type="Pfam" id="PF07690">
    <property type="entry name" value="MFS_1"/>
    <property type="match status" value="1"/>
</dbReference>
<keyword evidence="3" id="KW-1003">Cell membrane</keyword>
<dbReference type="PRINTS" id="PR01988">
    <property type="entry name" value="EXPORTERBACE"/>
</dbReference>
<gene>
    <name evidence="8" type="ORF">ACFPYJ_02135</name>
</gene>
<dbReference type="Proteomes" id="UP001596047">
    <property type="component" value="Unassembled WGS sequence"/>
</dbReference>
<comment type="caution">
    <text evidence="8">The sequence shown here is derived from an EMBL/GenBank/DDBJ whole genome shotgun (WGS) entry which is preliminary data.</text>
</comment>
<dbReference type="InterPro" id="IPR022324">
    <property type="entry name" value="Bacilysin_exporter_BacE_put"/>
</dbReference>
<feature type="transmembrane region" description="Helical" evidence="7">
    <location>
        <begin position="57"/>
        <end position="76"/>
    </location>
</feature>
<keyword evidence="2" id="KW-0813">Transport</keyword>
<dbReference type="RefSeq" id="WP_379186397.1">
    <property type="nucleotide sequence ID" value="NZ_JBHSOW010000008.1"/>
</dbReference>
<sequence length="409" mass="43363">MQTSQSKALPAPIWLPLRNRGFRHLWIGQLLSDFANWLDFVALNVLIVYAWGHGSAAVAGLSVCIGLPWIIVGPLISPWFARMPVKGTLILCDVLRAIIVMAMTLADSLAALFVCVLLKMSVSAVFDPLRQGAVKELVEPATAAQAASLSQLSVNLTKILGPVIGGILMGLTEAHTLFIIGACCYVISALVLPGMPGISGLTDKQQAAKSGLHLAWQYLKERPLLKTAVIYTAMVFFCIFLYDGLLTLLIRDAGMKEADFGLIIGAVGVGSVVGSLAAGHWNRWQHKPFARMTGAGVGSGILITLLGMSVIGWIPVKLWLWLIICILLGASSAMSAVPLGFILQKETSVRTISPISALSNALQTGSMLVAPIAGSSAAHLVGAGMVFLCVGLLISGLGLLFRYGFKSVY</sequence>
<protein>
    <submittedName>
        <fullName evidence="8">MFS transporter</fullName>
    </submittedName>
</protein>
<dbReference type="CDD" id="cd06173">
    <property type="entry name" value="MFS_MefA_like"/>
    <property type="match status" value="1"/>
</dbReference>
<dbReference type="InterPro" id="IPR011701">
    <property type="entry name" value="MFS"/>
</dbReference>
<comment type="subcellular location">
    <subcellularLocation>
        <location evidence="1">Cell membrane</location>
        <topology evidence="1">Multi-pass membrane protein</topology>
    </subcellularLocation>
</comment>
<feature type="transmembrane region" description="Helical" evidence="7">
    <location>
        <begin position="30"/>
        <end position="51"/>
    </location>
</feature>
<proteinExistence type="predicted"/>
<feature type="transmembrane region" description="Helical" evidence="7">
    <location>
        <begin position="380"/>
        <end position="401"/>
    </location>
</feature>
<accession>A0ABW0VR32</accession>
<dbReference type="InterPro" id="IPR036259">
    <property type="entry name" value="MFS_trans_sf"/>
</dbReference>
<feature type="transmembrane region" description="Helical" evidence="7">
    <location>
        <begin position="355"/>
        <end position="374"/>
    </location>
</feature>
<evidence type="ECO:0000256" key="5">
    <source>
        <dbReference type="ARBA" id="ARBA00022989"/>
    </source>
</evidence>
<name>A0ABW0VR32_9BACL</name>
<evidence type="ECO:0000256" key="7">
    <source>
        <dbReference type="SAM" id="Phobius"/>
    </source>
</evidence>
<evidence type="ECO:0000313" key="8">
    <source>
        <dbReference type="EMBL" id="MFC5647933.1"/>
    </source>
</evidence>
<keyword evidence="5 7" id="KW-1133">Transmembrane helix</keyword>
<dbReference type="Gene3D" id="1.20.1250.20">
    <property type="entry name" value="MFS general substrate transporter like domains"/>
    <property type="match status" value="1"/>
</dbReference>
<keyword evidence="4 7" id="KW-0812">Transmembrane</keyword>
<evidence type="ECO:0000256" key="4">
    <source>
        <dbReference type="ARBA" id="ARBA00022692"/>
    </source>
</evidence>
<feature type="transmembrane region" description="Helical" evidence="7">
    <location>
        <begin position="262"/>
        <end position="281"/>
    </location>
</feature>
<reference evidence="9" key="1">
    <citation type="journal article" date="2019" name="Int. J. Syst. Evol. Microbiol.">
        <title>The Global Catalogue of Microorganisms (GCM) 10K type strain sequencing project: providing services to taxonomists for standard genome sequencing and annotation.</title>
        <authorList>
            <consortium name="The Broad Institute Genomics Platform"/>
            <consortium name="The Broad Institute Genome Sequencing Center for Infectious Disease"/>
            <person name="Wu L."/>
            <person name="Ma J."/>
        </authorList>
    </citation>
    <scope>NUCLEOTIDE SEQUENCE [LARGE SCALE GENOMIC DNA]</scope>
    <source>
        <strain evidence="9">CGMCC 1.3240</strain>
    </source>
</reference>